<accession>A0A9W7SKM1</accession>
<dbReference type="InterPro" id="IPR013898">
    <property type="entry name" value="Atg43"/>
</dbReference>
<gene>
    <name evidence="2" type="ORF">Tdes44962_MAKER00893</name>
</gene>
<sequence length="507" mass="57814">MEDVAMQAAETLQTGHIQPHPSARHDINPSTSASLKEPVDLQDDPDAASDVDEDEVPVSLLRPTPRRPQMPPLPDLRFEQSYLASIKDAKGWRGVTFITIRDQVLMPLVQGMAWTLIVAGWRYANRDTKLAGQSVGARLRRWWWGVNDWNIPESKWQKTVFMTRRDTLQTIHEPFGDAYYYGPERMGRRFEGDEEARQKSGFAESTYRTILDRIERESSEGKRVLIKDMAQYLVPPFNQHAHLAPSLLKVKRGVGTEEELNSKGGLGLKTVPSARDSAVSISDASHETAAKKPPFPYDTPSEPGNPTVVPKEILERFHFTFLIRHPSHSIPSYYRCCIEPLLERTGFAPFMPEEAGYRELRQMFDFLKGNGFVGPSVCSNDLKAEGPESGLEICLIDADDLLDDPEGIMRRYCQSVGIDFEPEMLIWDDKKAHEFARSQFSKWDGFHDDAINSKDLKPRQHKHSKTPAQMYSEWVEKYGREAADMIQRTVDENVADYEYLKQFAIHV</sequence>
<dbReference type="GO" id="GO:0000423">
    <property type="term" value="P:mitophagy"/>
    <property type="evidence" value="ECO:0007669"/>
    <property type="project" value="InterPro"/>
</dbReference>
<dbReference type="SUPFAM" id="SSF52540">
    <property type="entry name" value="P-loop containing nucleoside triphosphate hydrolases"/>
    <property type="match status" value="1"/>
</dbReference>
<feature type="region of interest" description="Disordered" evidence="1">
    <location>
        <begin position="1"/>
        <end position="73"/>
    </location>
</feature>
<dbReference type="EMBL" id="RIBY02002311">
    <property type="protein sequence ID" value="KAH9819903.1"/>
    <property type="molecule type" value="Genomic_DNA"/>
</dbReference>
<comment type="caution">
    <text evidence="2">The sequence shown here is derived from an EMBL/GenBank/DDBJ whole genome shotgun (WGS) entry which is preliminary data.</text>
</comment>
<dbReference type="Proteomes" id="UP001138500">
    <property type="component" value="Unassembled WGS sequence"/>
</dbReference>
<name>A0A9W7SKM1_9PEZI</name>
<dbReference type="Gene3D" id="3.40.50.300">
    <property type="entry name" value="P-loop containing nucleotide triphosphate hydrolases"/>
    <property type="match status" value="1"/>
</dbReference>
<dbReference type="OrthoDB" id="2405944at2759"/>
<feature type="compositionally biased region" description="Acidic residues" evidence="1">
    <location>
        <begin position="40"/>
        <end position="56"/>
    </location>
</feature>
<keyword evidence="3" id="KW-1185">Reference proteome</keyword>
<dbReference type="PANTHER" id="PTHR38699:SF1">
    <property type="entry name" value="MITOPHAGY RECEPTOR ATG43"/>
    <property type="match status" value="1"/>
</dbReference>
<protein>
    <submittedName>
        <fullName evidence="2">Uncharacterized protein</fullName>
    </submittedName>
</protein>
<dbReference type="GO" id="GO:0140580">
    <property type="term" value="F:mitochondrion autophagosome adaptor activity"/>
    <property type="evidence" value="ECO:0007669"/>
    <property type="project" value="InterPro"/>
</dbReference>
<evidence type="ECO:0000313" key="2">
    <source>
        <dbReference type="EMBL" id="KAH9819903.1"/>
    </source>
</evidence>
<organism evidence="2 3">
    <name type="scientific">Teratosphaeria destructans</name>
    <dbReference type="NCBI Taxonomy" id="418781"/>
    <lineage>
        <taxon>Eukaryota</taxon>
        <taxon>Fungi</taxon>
        <taxon>Dikarya</taxon>
        <taxon>Ascomycota</taxon>
        <taxon>Pezizomycotina</taxon>
        <taxon>Dothideomycetes</taxon>
        <taxon>Dothideomycetidae</taxon>
        <taxon>Mycosphaerellales</taxon>
        <taxon>Teratosphaeriaceae</taxon>
        <taxon>Teratosphaeria</taxon>
    </lineage>
</organism>
<evidence type="ECO:0000256" key="1">
    <source>
        <dbReference type="SAM" id="MobiDB-lite"/>
    </source>
</evidence>
<feature type="region of interest" description="Disordered" evidence="1">
    <location>
        <begin position="281"/>
        <end position="304"/>
    </location>
</feature>
<dbReference type="PANTHER" id="PTHR38699">
    <property type="entry name" value="CHROMOSOME 1, WHOLE GENOME SHOTGUN SEQUENCE"/>
    <property type="match status" value="1"/>
</dbReference>
<reference evidence="2 3" key="1">
    <citation type="journal article" date="2018" name="IMA Fungus">
        <title>IMA Genome-F 10: Nine draft genome sequences of Claviceps purpurea s.lat., including C. arundinis, C. humidiphila, and C. cf. spartinae, pseudomolecules for the pitch canker pathogen Fusarium circinatum, draft genome of Davidsoniella eucalypti, Grosmannia galeiformis, Quambalaria eucalypti, and Teratosphaeria destructans.</title>
        <authorList>
            <person name="Wingfield B.D."/>
            <person name="Liu M."/>
            <person name="Nguyen H.D."/>
            <person name="Lane F.A."/>
            <person name="Morgan S.W."/>
            <person name="De Vos L."/>
            <person name="Wilken P.M."/>
            <person name="Duong T.A."/>
            <person name="Aylward J."/>
            <person name="Coetzee M.P."/>
            <person name="Dadej K."/>
            <person name="De Beer Z.W."/>
            <person name="Findlay W."/>
            <person name="Havenga M."/>
            <person name="Kolarik M."/>
            <person name="Menzies J.G."/>
            <person name="Naidoo K."/>
            <person name="Pochopski O."/>
            <person name="Shoukouhi P."/>
            <person name="Santana Q.C."/>
            <person name="Seifert K.A."/>
            <person name="Soal N."/>
            <person name="Steenkamp E.T."/>
            <person name="Tatham C.T."/>
            <person name="van der Nest M.A."/>
            <person name="Wingfield M.J."/>
        </authorList>
    </citation>
    <scope>NUCLEOTIDE SEQUENCE [LARGE SCALE GENOMIC DNA]</scope>
    <source>
        <strain evidence="2">CMW44962</strain>
    </source>
</reference>
<evidence type="ECO:0000313" key="3">
    <source>
        <dbReference type="Proteomes" id="UP001138500"/>
    </source>
</evidence>
<dbReference type="InterPro" id="IPR027417">
    <property type="entry name" value="P-loop_NTPase"/>
</dbReference>
<reference evidence="2 3" key="2">
    <citation type="journal article" date="2021" name="Curr. Genet.">
        <title>Genetic response to nitrogen starvation in the aggressive Eucalyptus foliar pathogen Teratosphaeria destructans.</title>
        <authorList>
            <person name="Havenga M."/>
            <person name="Wingfield B.D."/>
            <person name="Wingfield M.J."/>
            <person name="Dreyer L.L."/>
            <person name="Roets F."/>
            <person name="Aylward J."/>
        </authorList>
    </citation>
    <scope>NUCLEOTIDE SEQUENCE [LARGE SCALE GENOMIC DNA]</scope>
    <source>
        <strain evidence="2">CMW44962</strain>
    </source>
</reference>
<dbReference type="AlphaFoldDB" id="A0A9W7SKM1"/>
<dbReference type="Pfam" id="PF08589">
    <property type="entry name" value="ATG43"/>
    <property type="match status" value="1"/>
</dbReference>
<proteinExistence type="predicted"/>